<evidence type="ECO:0000256" key="2">
    <source>
        <dbReference type="SAM" id="SignalP"/>
    </source>
</evidence>
<dbReference type="Pfam" id="PF01551">
    <property type="entry name" value="Peptidase_M23"/>
    <property type="match status" value="1"/>
</dbReference>
<dbReference type="PANTHER" id="PTHR21666">
    <property type="entry name" value="PEPTIDASE-RELATED"/>
    <property type="match status" value="1"/>
</dbReference>
<gene>
    <name evidence="4" type="ORF">ACFFGN_06765</name>
</gene>
<dbReference type="SUPFAM" id="SSF51261">
    <property type="entry name" value="Duplicated hybrid motif"/>
    <property type="match status" value="1"/>
</dbReference>
<feature type="domain" description="M23ase beta-sheet core" evidence="3">
    <location>
        <begin position="147"/>
        <end position="242"/>
    </location>
</feature>
<reference evidence="4 5" key="1">
    <citation type="submission" date="2024-09" db="EMBL/GenBank/DDBJ databases">
        <authorList>
            <person name="Sun Q."/>
            <person name="Mori K."/>
        </authorList>
    </citation>
    <scope>NUCLEOTIDE SEQUENCE [LARGE SCALE GENOMIC DNA]</scope>
    <source>
        <strain evidence="4 5">CGMCC 1.15906</strain>
    </source>
</reference>
<dbReference type="GO" id="GO:0016787">
    <property type="term" value="F:hydrolase activity"/>
    <property type="evidence" value="ECO:0007669"/>
    <property type="project" value="UniProtKB-KW"/>
</dbReference>
<dbReference type="Gene3D" id="2.70.70.10">
    <property type="entry name" value="Glucose Permease (Domain IIA)"/>
    <property type="match status" value="1"/>
</dbReference>
<protein>
    <submittedName>
        <fullName evidence="4">M23 family metallopeptidase</fullName>
        <ecNumber evidence="4">3.4.24.-</ecNumber>
    </submittedName>
</protein>
<comment type="caution">
    <text evidence="4">The sequence shown here is derived from an EMBL/GenBank/DDBJ whole genome shotgun (WGS) entry which is preliminary data.</text>
</comment>
<evidence type="ECO:0000313" key="5">
    <source>
        <dbReference type="Proteomes" id="UP001589890"/>
    </source>
</evidence>
<name>A0ABV6QGJ2_9ACTN</name>
<dbReference type="PANTHER" id="PTHR21666:SF270">
    <property type="entry name" value="MUREIN HYDROLASE ACTIVATOR ENVC"/>
    <property type="match status" value="1"/>
</dbReference>
<evidence type="ECO:0000256" key="1">
    <source>
        <dbReference type="SAM" id="MobiDB-lite"/>
    </source>
</evidence>
<keyword evidence="2" id="KW-0732">Signal</keyword>
<proteinExistence type="predicted"/>
<dbReference type="RefSeq" id="WP_380044457.1">
    <property type="nucleotide sequence ID" value="NZ_JBHLTC010000006.1"/>
</dbReference>
<dbReference type="InterPro" id="IPR050570">
    <property type="entry name" value="Cell_wall_metabolism_enzyme"/>
</dbReference>
<evidence type="ECO:0000313" key="4">
    <source>
        <dbReference type="EMBL" id="MFC0623756.1"/>
    </source>
</evidence>
<accession>A0ABV6QGJ2</accession>
<dbReference type="Proteomes" id="UP001589890">
    <property type="component" value="Unassembled WGS sequence"/>
</dbReference>
<dbReference type="EMBL" id="JBHLTC010000006">
    <property type="protein sequence ID" value="MFC0623756.1"/>
    <property type="molecule type" value="Genomic_DNA"/>
</dbReference>
<dbReference type="InterPro" id="IPR016047">
    <property type="entry name" value="M23ase_b-sheet_dom"/>
</dbReference>
<keyword evidence="5" id="KW-1185">Reference proteome</keyword>
<organism evidence="4 5">
    <name type="scientific">Kribbella deserti</name>
    <dbReference type="NCBI Taxonomy" id="1926257"/>
    <lineage>
        <taxon>Bacteria</taxon>
        <taxon>Bacillati</taxon>
        <taxon>Actinomycetota</taxon>
        <taxon>Actinomycetes</taxon>
        <taxon>Propionibacteriales</taxon>
        <taxon>Kribbellaceae</taxon>
        <taxon>Kribbella</taxon>
    </lineage>
</organism>
<feature type="chain" id="PRO_5045219060" evidence="2">
    <location>
        <begin position="21"/>
        <end position="253"/>
    </location>
</feature>
<evidence type="ECO:0000259" key="3">
    <source>
        <dbReference type="Pfam" id="PF01551"/>
    </source>
</evidence>
<dbReference type="EC" id="3.4.24.-" evidence="4"/>
<dbReference type="CDD" id="cd12797">
    <property type="entry name" value="M23_peptidase"/>
    <property type="match status" value="1"/>
</dbReference>
<sequence>MTAALAAAAGAVGFSHSSLASPTQANSAVNIAALNATMGKAELSAVTTARIERRQLATRDSSRVQLTQTTQVKKQAAADRTAKARAAKLNAYRKVTQTRAAALARAKAAAEKAELLKLQSATRAEMMLTGYRITATFGQGGKRWSRNHTGCDFAADQGTRIGAVMKGEVIQAEYAGAYGNQVKVRHKDGTVTSYSHMSSFSVSVGDLVYAGDKLGEVGSTGNSTGPHLHFEVMPDGESPINPLPWLRKHGLNP</sequence>
<feature type="signal peptide" evidence="2">
    <location>
        <begin position="1"/>
        <end position="20"/>
    </location>
</feature>
<feature type="region of interest" description="Disordered" evidence="1">
    <location>
        <begin position="226"/>
        <end position="253"/>
    </location>
</feature>
<keyword evidence="4" id="KW-0378">Hydrolase</keyword>
<dbReference type="InterPro" id="IPR011055">
    <property type="entry name" value="Dup_hybrid_motif"/>
</dbReference>